<gene>
    <name evidence="12" type="ORF">BGI27_11255</name>
    <name evidence="13" type="ORF">CGU29_10395</name>
</gene>
<dbReference type="PRINTS" id="PR00164">
    <property type="entry name" value="ABC2TRNSPORT"/>
</dbReference>
<evidence type="ECO:0000256" key="9">
    <source>
        <dbReference type="ARBA" id="ARBA00023136"/>
    </source>
</evidence>
<keyword evidence="6 10" id="KW-0812">Transmembrane</keyword>
<sequence length="264" mass="29032">MDATDSVGAAGRHPLRVTLSVWYALLLRESLTRLFSRRAAWAWLMAEPLFHIAYMLAIFTGIRAYKMGGVDVAIWLITGMCAFFMFRRVASQGQNAISANQALFSYRQVLPVDTVIVRALLEGVLMLLVTCVLLAGAALFGHDVVPDEPLLVIGAAFGLWLIGLGWGLITSVLCGLVAEVGNLIGFLMLLSGAIMPINSIPQPYRDYLILNPLVHGIDAVRLGFAPYYHAIPELSLPLLYAWALGMLALGLILQVHYRERLMHQ</sequence>
<feature type="transmembrane region" description="Helical" evidence="10">
    <location>
        <begin position="115"/>
        <end position="138"/>
    </location>
</feature>
<keyword evidence="5" id="KW-0762">Sugar transport</keyword>
<reference evidence="13 14" key="2">
    <citation type="submission" date="2017-07" db="EMBL/GenBank/DDBJ databases">
        <title>Candidatus Dactylopiibacterium carminicum, a nitrogen-fixing symbiont of the cochineal insect Dactylopius coccus and Dactylopius opuntiae (Hemiptera: Coccoidea: Dactylopiidae).</title>
        <authorList>
            <person name="Vera A."/>
        </authorList>
    </citation>
    <scope>NUCLEOTIDE SEQUENCE [LARGE SCALE GENOMIC DNA]</scope>
    <source>
        <strain evidence="13 14">NFDCM</strain>
    </source>
</reference>
<evidence type="ECO:0000256" key="10">
    <source>
        <dbReference type="SAM" id="Phobius"/>
    </source>
</evidence>
<keyword evidence="15" id="KW-1185">Reference proteome</keyword>
<dbReference type="GO" id="GO:0015774">
    <property type="term" value="P:polysaccharide transport"/>
    <property type="evidence" value="ECO:0007669"/>
    <property type="project" value="UniProtKB-KW"/>
</dbReference>
<dbReference type="Proteomes" id="UP000216107">
    <property type="component" value="Unassembled WGS sequence"/>
</dbReference>
<evidence type="ECO:0000313" key="15">
    <source>
        <dbReference type="Proteomes" id="UP000623509"/>
    </source>
</evidence>
<keyword evidence="7 10" id="KW-1133">Transmembrane helix</keyword>
<evidence type="ECO:0000256" key="6">
    <source>
        <dbReference type="ARBA" id="ARBA00022692"/>
    </source>
</evidence>
<evidence type="ECO:0000256" key="7">
    <source>
        <dbReference type="ARBA" id="ARBA00022989"/>
    </source>
</evidence>
<keyword evidence="4" id="KW-1003">Cell membrane</keyword>
<evidence type="ECO:0000256" key="2">
    <source>
        <dbReference type="ARBA" id="ARBA00007783"/>
    </source>
</evidence>
<dbReference type="EMBL" id="NMRN01000031">
    <property type="protein sequence ID" value="PAS92716.1"/>
    <property type="molecule type" value="Genomic_DNA"/>
</dbReference>
<protein>
    <submittedName>
        <fullName evidence="13">ABC transporter</fullName>
    </submittedName>
</protein>
<comment type="caution">
    <text evidence="13">The sequence shown here is derived from an EMBL/GenBank/DDBJ whole genome shotgun (WGS) entry which is preliminary data.</text>
</comment>
<dbReference type="Proteomes" id="UP000623509">
    <property type="component" value="Unassembled WGS sequence"/>
</dbReference>
<evidence type="ECO:0000256" key="4">
    <source>
        <dbReference type="ARBA" id="ARBA00022475"/>
    </source>
</evidence>
<feature type="transmembrane region" description="Helical" evidence="10">
    <location>
        <begin position="150"/>
        <end position="169"/>
    </location>
</feature>
<evidence type="ECO:0000259" key="11">
    <source>
        <dbReference type="Pfam" id="PF01061"/>
    </source>
</evidence>
<evidence type="ECO:0000313" key="12">
    <source>
        <dbReference type="EMBL" id="KAF7598828.1"/>
    </source>
</evidence>
<feature type="transmembrane region" description="Helical" evidence="10">
    <location>
        <begin position="176"/>
        <end position="197"/>
    </location>
</feature>
<feature type="transmembrane region" description="Helical" evidence="10">
    <location>
        <begin position="40"/>
        <end position="62"/>
    </location>
</feature>
<organism evidence="13 14">
    <name type="scientific">Candidatus Dactylopiibacterium carminicum</name>
    <dbReference type="NCBI Taxonomy" id="857335"/>
    <lineage>
        <taxon>Bacteria</taxon>
        <taxon>Pseudomonadati</taxon>
        <taxon>Pseudomonadota</taxon>
        <taxon>Betaproteobacteria</taxon>
        <taxon>Rhodocyclales</taxon>
        <taxon>Rhodocyclaceae</taxon>
        <taxon>Candidatus Dactylopiibacterium</taxon>
    </lineage>
</organism>
<dbReference type="Pfam" id="PF01061">
    <property type="entry name" value="ABC2_membrane"/>
    <property type="match status" value="1"/>
</dbReference>
<dbReference type="PANTHER" id="PTHR30413">
    <property type="entry name" value="INNER MEMBRANE TRANSPORT PERMEASE"/>
    <property type="match status" value="1"/>
</dbReference>
<dbReference type="InterPro" id="IPR000412">
    <property type="entry name" value="ABC_2_transport"/>
</dbReference>
<dbReference type="GO" id="GO:0015920">
    <property type="term" value="P:lipopolysaccharide transport"/>
    <property type="evidence" value="ECO:0007669"/>
    <property type="project" value="TreeGrafter"/>
</dbReference>
<evidence type="ECO:0000256" key="5">
    <source>
        <dbReference type="ARBA" id="ARBA00022597"/>
    </source>
</evidence>
<dbReference type="AlphaFoldDB" id="A0A272ERP8"/>
<dbReference type="GO" id="GO:0140359">
    <property type="term" value="F:ABC-type transporter activity"/>
    <property type="evidence" value="ECO:0007669"/>
    <property type="project" value="InterPro"/>
</dbReference>
<dbReference type="RefSeq" id="WP_095524979.1">
    <property type="nucleotide sequence ID" value="NZ_MDUX01000036.1"/>
</dbReference>
<feature type="transmembrane region" description="Helical" evidence="10">
    <location>
        <begin position="239"/>
        <end position="257"/>
    </location>
</feature>
<keyword evidence="8" id="KW-0625">Polysaccharide transport</keyword>
<reference evidence="12 15" key="1">
    <citation type="submission" date="2016-08" db="EMBL/GenBank/DDBJ databases">
        <title>Candidatus Dactylopiibacterium carminicum genome sequence.</title>
        <authorList>
            <person name="Ramirez-Puebla S.T."/>
            <person name="Ormeno-Orrillo E."/>
            <person name="Vera-Ponce De Leon A."/>
            <person name="Luis L."/>
            <person name="Sanchez-Flores A."/>
            <person name="Monica R."/>
            <person name="Martinez-Romero E."/>
        </authorList>
    </citation>
    <scope>NUCLEOTIDE SEQUENCE [LARGE SCALE GENOMIC DNA]</scope>
    <source>
        <strain evidence="12">END1</strain>
    </source>
</reference>
<feature type="domain" description="ABC-2 type transporter transmembrane" evidence="11">
    <location>
        <begin position="23"/>
        <end position="223"/>
    </location>
</feature>
<comment type="similarity">
    <text evidence="2">Belongs to the ABC-2 integral membrane protein family.</text>
</comment>
<dbReference type="GO" id="GO:0043190">
    <property type="term" value="C:ATP-binding cassette (ABC) transporter complex"/>
    <property type="evidence" value="ECO:0007669"/>
    <property type="project" value="InterPro"/>
</dbReference>
<dbReference type="OrthoDB" id="9814458at2"/>
<feature type="transmembrane region" description="Helical" evidence="10">
    <location>
        <begin position="68"/>
        <end position="86"/>
    </location>
</feature>
<evidence type="ECO:0000313" key="14">
    <source>
        <dbReference type="Proteomes" id="UP000216107"/>
    </source>
</evidence>
<evidence type="ECO:0000256" key="1">
    <source>
        <dbReference type="ARBA" id="ARBA00004651"/>
    </source>
</evidence>
<evidence type="ECO:0000313" key="13">
    <source>
        <dbReference type="EMBL" id="PAS92716.1"/>
    </source>
</evidence>
<proteinExistence type="inferred from homology"/>
<dbReference type="InterPro" id="IPR013525">
    <property type="entry name" value="ABC2_TM"/>
</dbReference>
<evidence type="ECO:0000256" key="8">
    <source>
        <dbReference type="ARBA" id="ARBA00023047"/>
    </source>
</evidence>
<accession>A0A272ERP8</accession>
<name>A0A272ERP8_9RHOO</name>
<keyword evidence="9 10" id="KW-0472">Membrane</keyword>
<dbReference type="EMBL" id="MDUX01000036">
    <property type="protein sequence ID" value="KAF7598828.1"/>
    <property type="molecule type" value="Genomic_DNA"/>
</dbReference>
<comment type="subcellular location">
    <subcellularLocation>
        <location evidence="1">Cell membrane</location>
        <topology evidence="1">Multi-pass membrane protein</topology>
    </subcellularLocation>
</comment>
<dbReference type="PANTHER" id="PTHR30413:SF10">
    <property type="entry name" value="CAPSULE POLYSACCHARIDE EXPORT INNER-MEMBRANE PROTEIN CTRC"/>
    <property type="match status" value="1"/>
</dbReference>
<evidence type="ECO:0000256" key="3">
    <source>
        <dbReference type="ARBA" id="ARBA00022448"/>
    </source>
</evidence>
<keyword evidence="3" id="KW-0813">Transport</keyword>